<dbReference type="InterPro" id="IPR050950">
    <property type="entry name" value="HTH-type_LysR_regulators"/>
</dbReference>
<dbReference type="Gene3D" id="1.10.10.10">
    <property type="entry name" value="Winged helix-like DNA-binding domain superfamily/Winged helix DNA-binding domain"/>
    <property type="match status" value="1"/>
</dbReference>
<dbReference type="PATRIC" id="fig|1123360.3.peg.2191"/>
<dbReference type="InterPro" id="IPR000847">
    <property type="entry name" value="LysR_HTH_N"/>
</dbReference>
<dbReference type="GO" id="GO:0005829">
    <property type="term" value="C:cytosol"/>
    <property type="evidence" value="ECO:0007669"/>
    <property type="project" value="TreeGrafter"/>
</dbReference>
<evidence type="ECO:0000259" key="5">
    <source>
        <dbReference type="PROSITE" id="PS50931"/>
    </source>
</evidence>
<evidence type="ECO:0000313" key="7">
    <source>
        <dbReference type="Proteomes" id="UP000015351"/>
    </source>
</evidence>
<dbReference type="PROSITE" id="PS50931">
    <property type="entry name" value="HTH_LYSR"/>
    <property type="match status" value="1"/>
</dbReference>
<sequence>MANLTIKQLRYIEAAGKTGSIAAAATALNISQSSITAAIDVLEAEMGFDLFTRVPAKGLMTTPSGKQSLALISDFLGTFREFEAELDAVGGTSSGVIRLACFAAAAATFLPRAIVSFQKQYPGSRFDMVEGSMDTVVSYLEEGLADMAFTYEEVVRDGQIFQPLVDLPHFALVCSQDPMAKRASVSLQELSGKPMIELTLPLTRNYYSNLFRNAKLDVNIVHASSSVAMIRTMVAANLGFTILNAKPIAVLDGRGGFRAVPLSDPIPPRMFGMVMQARTRQPRAVNDFQAHCETLRQQGHFGCMSVRANE</sequence>
<dbReference type="Pfam" id="PF00126">
    <property type="entry name" value="HTH_1"/>
    <property type="match status" value="1"/>
</dbReference>
<dbReference type="AlphaFoldDB" id="S9RZH2"/>
<organism evidence="6 7">
    <name type="scientific">Litoreibacter arenae DSM 19593</name>
    <dbReference type="NCBI Taxonomy" id="1123360"/>
    <lineage>
        <taxon>Bacteria</taxon>
        <taxon>Pseudomonadati</taxon>
        <taxon>Pseudomonadota</taxon>
        <taxon>Alphaproteobacteria</taxon>
        <taxon>Rhodobacterales</taxon>
        <taxon>Roseobacteraceae</taxon>
        <taxon>Litoreibacter</taxon>
    </lineage>
</organism>
<dbReference type="GO" id="GO:0003700">
    <property type="term" value="F:DNA-binding transcription factor activity"/>
    <property type="evidence" value="ECO:0007669"/>
    <property type="project" value="InterPro"/>
</dbReference>
<dbReference type="SUPFAM" id="SSF46785">
    <property type="entry name" value="Winged helix' DNA-binding domain"/>
    <property type="match status" value="1"/>
</dbReference>
<comment type="caution">
    <text evidence="6">The sequence shown here is derived from an EMBL/GenBank/DDBJ whole genome shotgun (WGS) entry which is preliminary data.</text>
</comment>
<dbReference type="GO" id="GO:0003677">
    <property type="term" value="F:DNA binding"/>
    <property type="evidence" value="ECO:0007669"/>
    <property type="project" value="UniProtKB-KW"/>
</dbReference>
<keyword evidence="7" id="KW-1185">Reference proteome</keyword>
<keyword evidence="4" id="KW-0804">Transcription</keyword>
<accession>S9RZH2</accession>
<evidence type="ECO:0000256" key="2">
    <source>
        <dbReference type="ARBA" id="ARBA00023015"/>
    </source>
</evidence>
<dbReference type="PRINTS" id="PR00039">
    <property type="entry name" value="HTHLYSR"/>
</dbReference>
<dbReference type="Proteomes" id="UP000015351">
    <property type="component" value="Unassembled WGS sequence"/>
</dbReference>
<keyword evidence="3" id="KW-0238">DNA-binding</keyword>
<name>S9RZH2_9RHOB</name>
<proteinExistence type="inferred from homology"/>
<keyword evidence="2" id="KW-0805">Transcription regulation</keyword>
<dbReference type="EMBL" id="AONI01000010">
    <property type="protein sequence ID" value="EPX79389.1"/>
    <property type="molecule type" value="Genomic_DNA"/>
</dbReference>
<evidence type="ECO:0000256" key="3">
    <source>
        <dbReference type="ARBA" id="ARBA00023125"/>
    </source>
</evidence>
<feature type="domain" description="HTH lysR-type" evidence="5">
    <location>
        <begin position="4"/>
        <end position="62"/>
    </location>
</feature>
<dbReference type="SUPFAM" id="SSF53850">
    <property type="entry name" value="Periplasmic binding protein-like II"/>
    <property type="match status" value="1"/>
</dbReference>
<dbReference type="Pfam" id="PF03466">
    <property type="entry name" value="LysR_substrate"/>
    <property type="match status" value="1"/>
</dbReference>
<evidence type="ECO:0000313" key="6">
    <source>
        <dbReference type="EMBL" id="EPX79389.1"/>
    </source>
</evidence>
<dbReference type="RefSeq" id="WP_021100769.1">
    <property type="nucleotide sequence ID" value="NZ_KE557306.1"/>
</dbReference>
<comment type="similarity">
    <text evidence="1">Belongs to the LysR transcriptional regulatory family.</text>
</comment>
<dbReference type="InterPro" id="IPR036388">
    <property type="entry name" value="WH-like_DNA-bd_sf"/>
</dbReference>
<dbReference type="InterPro" id="IPR005119">
    <property type="entry name" value="LysR_subst-bd"/>
</dbReference>
<dbReference type="PANTHER" id="PTHR30419">
    <property type="entry name" value="HTH-TYPE TRANSCRIPTIONAL REGULATOR YBHD"/>
    <property type="match status" value="1"/>
</dbReference>
<protein>
    <submittedName>
        <fullName evidence="6">Transcriptional regulator, LysR family</fullName>
    </submittedName>
</protein>
<evidence type="ECO:0000256" key="4">
    <source>
        <dbReference type="ARBA" id="ARBA00023163"/>
    </source>
</evidence>
<dbReference type="InterPro" id="IPR036390">
    <property type="entry name" value="WH_DNA-bd_sf"/>
</dbReference>
<dbReference type="STRING" id="1123360.thalar_02214"/>
<dbReference type="eggNOG" id="COG0583">
    <property type="taxonomic scope" value="Bacteria"/>
</dbReference>
<dbReference type="Gene3D" id="3.40.190.10">
    <property type="entry name" value="Periplasmic binding protein-like II"/>
    <property type="match status" value="2"/>
</dbReference>
<gene>
    <name evidence="6" type="ORF">thalar_02214</name>
</gene>
<reference evidence="7" key="1">
    <citation type="journal article" date="2013" name="Stand. Genomic Sci.">
        <title>Genome sequence of the Litoreibacter arenae type strain (DSM 19593(T)), a member of the Roseobacter clade isolated from sea sand.</title>
        <authorList>
            <person name="Riedel T."/>
            <person name="Fiebig A."/>
            <person name="Petersen J."/>
            <person name="Gronow S."/>
            <person name="Kyrpides N.C."/>
            <person name="Goker M."/>
            <person name="Klenk H.P."/>
        </authorList>
    </citation>
    <scope>NUCLEOTIDE SEQUENCE [LARGE SCALE GENOMIC DNA]</scope>
    <source>
        <strain evidence="7">DSM 19593</strain>
    </source>
</reference>
<dbReference type="HOGENOM" id="CLU_039613_6_4_5"/>
<evidence type="ECO:0000256" key="1">
    <source>
        <dbReference type="ARBA" id="ARBA00009437"/>
    </source>
</evidence>